<dbReference type="AlphaFoldDB" id="A0A084WPU3"/>
<evidence type="ECO:0000256" key="4">
    <source>
        <dbReference type="SAM" id="MobiDB-lite"/>
    </source>
</evidence>
<dbReference type="PRINTS" id="PR00103">
    <property type="entry name" value="CAMPKINASE"/>
</dbReference>
<dbReference type="OrthoDB" id="417078at2759"/>
<dbReference type="GO" id="GO:0034236">
    <property type="term" value="F:protein kinase A catalytic subunit binding"/>
    <property type="evidence" value="ECO:0007669"/>
    <property type="project" value="TreeGrafter"/>
</dbReference>
<dbReference type="PANTHER" id="PTHR11635">
    <property type="entry name" value="CAMP-DEPENDENT PROTEIN KINASE REGULATORY CHAIN"/>
    <property type="match status" value="1"/>
</dbReference>
<dbReference type="VEuPathDB" id="VectorBase:ASIS010418"/>
<dbReference type="GO" id="GO:0005952">
    <property type="term" value="C:cAMP-dependent protein kinase complex"/>
    <property type="evidence" value="ECO:0007669"/>
    <property type="project" value="InterPro"/>
</dbReference>
<evidence type="ECO:0000313" key="7">
    <source>
        <dbReference type="EnsemblMetazoa" id="ASIC020350-PA"/>
    </source>
</evidence>
<dbReference type="STRING" id="74873.A0A084WPU3"/>
<dbReference type="Gene3D" id="1.20.890.10">
    <property type="entry name" value="cAMP-dependent protein kinase regulatory subunit, dimerization-anchoring domain"/>
    <property type="match status" value="1"/>
</dbReference>
<evidence type="ECO:0000256" key="1">
    <source>
        <dbReference type="ARBA" id="ARBA00005753"/>
    </source>
</evidence>
<dbReference type="InterPro" id="IPR014710">
    <property type="entry name" value="RmlC-like_jellyroll"/>
</dbReference>
<dbReference type="InterPro" id="IPR050503">
    <property type="entry name" value="cAMP-dep_PK_reg_su-like"/>
</dbReference>
<feature type="region of interest" description="Disordered" evidence="4">
    <location>
        <begin position="68"/>
        <end position="110"/>
    </location>
</feature>
<dbReference type="GO" id="GO:0004862">
    <property type="term" value="F:cAMP-dependent protein kinase inhibitor activity"/>
    <property type="evidence" value="ECO:0007669"/>
    <property type="project" value="TreeGrafter"/>
</dbReference>
<evidence type="ECO:0000313" key="8">
    <source>
        <dbReference type="Proteomes" id="UP000030765"/>
    </source>
</evidence>
<dbReference type="EMBL" id="ATLV01025132">
    <property type="status" value="NOT_ANNOTATED_CDS"/>
    <property type="molecule type" value="Genomic_DNA"/>
</dbReference>
<keyword evidence="2" id="KW-0116">cAMP-binding</keyword>
<keyword evidence="3" id="KW-0114">cAMP</keyword>
<dbReference type="Pfam" id="PF00027">
    <property type="entry name" value="cNMP_binding"/>
    <property type="match status" value="2"/>
</dbReference>
<comment type="similarity">
    <text evidence="1">Belongs to the cAMP-dependent kinase regulatory chain family.</text>
</comment>
<evidence type="ECO:0000259" key="5">
    <source>
        <dbReference type="PROSITE" id="PS50042"/>
    </source>
</evidence>
<dbReference type="GO" id="GO:0005829">
    <property type="term" value="C:cytosol"/>
    <property type="evidence" value="ECO:0007669"/>
    <property type="project" value="TreeGrafter"/>
</dbReference>
<dbReference type="EMBL" id="KE525369">
    <property type="protein sequence ID" value="KFB52237.1"/>
    <property type="molecule type" value="Genomic_DNA"/>
</dbReference>
<protein>
    <submittedName>
        <fullName evidence="6">AGAP004940-PA-like protein</fullName>
    </submittedName>
</protein>
<dbReference type="CDD" id="cd00038">
    <property type="entry name" value="CAP_ED"/>
    <property type="match status" value="2"/>
</dbReference>
<dbReference type="SMART" id="SM00100">
    <property type="entry name" value="cNMP"/>
    <property type="match status" value="2"/>
</dbReference>
<feature type="compositionally biased region" description="Basic and acidic residues" evidence="4">
    <location>
        <begin position="68"/>
        <end position="77"/>
    </location>
</feature>
<dbReference type="InterPro" id="IPR000595">
    <property type="entry name" value="cNMP-bd_dom"/>
</dbReference>
<dbReference type="GO" id="GO:0030552">
    <property type="term" value="F:cAMP binding"/>
    <property type="evidence" value="ECO:0007669"/>
    <property type="project" value="UniProtKB-KW"/>
</dbReference>
<dbReference type="InterPro" id="IPR018490">
    <property type="entry name" value="cNMP-bd_dom_sf"/>
</dbReference>
<dbReference type="InterPro" id="IPR018488">
    <property type="entry name" value="cNMP-bd_CS"/>
</dbReference>
<proteinExistence type="inferred from homology"/>
<gene>
    <name evidence="6" type="ORF">ZHAS_00020350</name>
</gene>
<keyword evidence="8" id="KW-1185">Reference proteome</keyword>
<reference evidence="6 8" key="1">
    <citation type="journal article" date="2014" name="BMC Genomics">
        <title>Genome sequence of Anopheles sinensis provides insight into genetics basis of mosquito competence for malaria parasites.</title>
        <authorList>
            <person name="Zhou D."/>
            <person name="Zhang D."/>
            <person name="Ding G."/>
            <person name="Shi L."/>
            <person name="Hou Q."/>
            <person name="Ye Y."/>
            <person name="Xu Y."/>
            <person name="Zhou H."/>
            <person name="Xiong C."/>
            <person name="Li S."/>
            <person name="Yu J."/>
            <person name="Hong S."/>
            <person name="Yu X."/>
            <person name="Zou P."/>
            <person name="Chen C."/>
            <person name="Chang X."/>
            <person name="Wang W."/>
            <person name="Lv Y."/>
            <person name="Sun Y."/>
            <person name="Ma L."/>
            <person name="Shen B."/>
            <person name="Zhu C."/>
        </authorList>
    </citation>
    <scope>NUCLEOTIDE SEQUENCE [LARGE SCALE GENOMIC DNA]</scope>
</reference>
<accession>A0A084WPU3</accession>
<feature type="domain" description="Cyclic nucleotide-binding" evidence="5">
    <location>
        <begin position="242"/>
        <end position="345"/>
    </location>
</feature>
<dbReference type="OMA" id="NDYIIRQ"/>
<dbReference type="PROSITE" id="PS00888">
    <property type="entry name" value="CNMP_BINDING_1"/>
    <property type="match status" value="1"/>
</dbReference>
<name>A0A084WPU3_ANOSI</name>
<dbReference type="Proteomes" id="UP000030765">
    <property type="component" value="Unassembled WGS sequence"/>
</dbReference>
<sequence length="374" mass="41813">MSGQKRKLQVPAELRDILLQFAIGYLLEPPDDVIRFGLVFFARLEEKRKEAATGASIKLGAVTMDKQTVRSVKDETTPAKPVRTKPNPDQSVNNEDKSDRKPAPKTGATRAWLSDALKDMDFYRSMDEQQRGEVVDAMFERSVHANECIIRDGADGDNLYLIASGVFSEYSRGSQEPICTYASKETFGARDLAYSVPKATTVRAQQDGKLWVLERSSYQRILLEATLRRRASYDSLLKAVPMLRTLQDRDRLALVDTLISLTYTKGDPIITQYAEADGMYFIVDGKVSIRLEQEEGEVEISYLQAGDYFGELALVAHWPRVAAAYAATDRVKVAFLDVGAFERLLESCINSSGGNESPLVQICGSFDLFYNKEI</sequence>
<reference evidence="7" key="2">
    <citation type="submission" date="2020-05" db="UniProtKB">
        <authorList>
            <consortium name="EnsemblMetazoa"/>
        </authorList>
    </citation>
    <scope>IDENTIFICATION</scope>
</reference>
<dbReference type="PROSITE" id="PS50042">
    <property type="entry name" value="CNMP_BINDING_3"/>
    <property type="match status" value="2"/>
</dbReference>
<dbReference type="Gene3D" id="2.60.120.10">
    <property type="entry name" value="Jelly Rolls"/>
    <property type="match status" value="2"/>
</dbReference>
<evidence type="ECO:0000256" key="3">
    <source>
        <dbReference type="ARBA" id="ARBA00023149"/>
    </source>
</evidence>
<feature type="domain" description="Cyclic nucleotide-binding" evidence="5">
    <location>
        <begin position="122"/>
        <end position="239"/>
    </location>
</feature>
<evidence type="ECO:0000313" key="6">
    <source>
        <dbReference type="EMBL" id="KFB52237.1"/>
    </source>
</evidence>
<dbReference type="EnsemblMetazoa" id="ASIC020350-RA">
    <property type="protein sequence ID" value="ASIC020350-PA"/>
    <property type="gene ID" value="ASIC020350"/>
</dbReference>
<keyword evidence="2" id="KW-0547">Nucleotide-binding</keyword>
<dbReference type="SUPFAM" id="SSF51206">
    <property type="entry name" value="cAMP-binding domain-like"/>
    <property type="match status" value="2"/>
</dbReference>
<dbReference type="VEuPathDB" id="VectorBase:ASIC020350"/>
<organism evidence="6">
    <name type="scientific">Anopheles sinensis</name>
    <name type="common">Mosquito</name>
    <dbReference type="NCBI Taxonomy" id="74873"/>
    <lineage>
        <taxon>Eukaryota</taxon>
        <taxon>Metazoa</taxon>
        <taxon>Ecdysozoa</taxon>
        <taxon>Arthropoda</taxon>
        <taxon>Hexapoda</taxon>
        <taxon>Insecta</taxon>
        <taxon>Pterygota</taxon>
        <taxon>Neoptera</taxon>
        <taxon>Endopterygota</taxon>
        <taxon>Diptera</taxon>
        <taxon>Nematocera</taxon>
        <taxon>Culicoidea</taxon>
        <taxon>Culicidae</taxon>
        <taxon>Anophelinae</taxon>
        <taxon>Anopheles</taxon>
    </lineage>
</organism>
<dbReference type="SUPFAM" id="SSF47391">
    <property type="entry name" value="Dimerization-anchoring domain of cAMP-dependent PK regulatory subunit"/>
    <property type="match status" value="1"/>
</dbReference>
<dbReference type="PANTHER" id="PTHR11635:SF152">
    <property type="entry name" value="CAMP-DEPENDENT PROTEIN KINASE TYPE I REGULATORY SUBUNIT-RELATED"/>
    <property type="match status" value="1"/>
</dbReference>
<evidence type="ECO:0000256" key="2">
    <source>
        <dbReference type="ARBA" id="ARBA00022566"/>
    </source>
</evidence>